<sequence length="463" mass="48728">MSPHVSVPVSDEEFCELFERFRPMLIGYARRFAHPSVASEDVVSEAFTSVLARIRHGAGPTVESFLSYMRVCIRNEATRANRIAKRELMSGEFTELVDGLIADEEEPATIPDAWDEDAVTRAFGALPQREQQVLWLAEVDGEKMSEIGARLELSPNAAAVVAFRARESLRLNYLLEATAEASSCEQLPRMYLAQSVLNVVPPKRGKRVAGHLDECTKCTSMAQRMRAISLPAATLVVVAAGAEIMREIVWDVAPASAIEGGVGGGSWLTTKTAKVLIAAAGAAVVGAIVIVGLQGSSPKTDGPGEASSGAASSQTTEPAASDDATTTLPGSPKKHPNDTGPRPDGNQPDTASGDSGNTGTDNSGNGGGEDLPPGVRSLDWQNGNQVVLLNVRFDPDTQPDAYSVTVNAPAGETILQASAGCAVTGATAVCVPGQRFVGLEDYNWKFKLSGGANGRPTAEINRL</sequence>
<evidence type="ECO:0000259" key="8">
    <source>
        <dbReference type="Pfam" id="PF08281"/>
    </source>
</evidence>
<name>A0A6G7XFP2_9MICO</name>
<dbReference type="SUPFAM" id="SSF88659">
    <property type="entry name" value="Sigma3 and sigma4 domains of RNA polymerase sigma factors"/>
    <property type="match status" value="1"/>
</dbReference>
<dbReference type="InterPro" id="IPR013325">
    <property type="entry name" value="RNA_pol_sigma_r2"/>
</dbReference>
<accession>A0A6G7XFP2</accession>
<keyword evidence="5" id="KW-0804">Transcription</keyword>
<evidence type="ECO:0000259" key="7">
    <source>
        <dbReference type="Pfam" id="PF04542"/>
    </source>
</evidence>
<feature type="domain" description="RNA polymerase sigma factor 70 region 4 type 2" evidence="8">
    <location>
        <begin position="118"/>
        <end position="169"/>
    </location>
</feature>
<dbReference type="InterPro" id="IPR039425">
    <property type="entry name" value="RNA_pol_sigma-70-like"/>
</dbReference>
<dbReference type="NCBIfam" id="TIGR02937">
    <property type="entry name" value="sigma70-ECF"/>
    <property type="match status" value="1"/>
</dbReference>
<feature type="domain" description="RNA polymerase sigma-70 region 2" evidence="7">
    <location>
        <begin position="17"/>
        <end position="85"/>
    </location>
</feature>
<dbReference type="InterPro" id="IPR036388">
    <property type="entry name" value="WH-like_DNA-bd_sf"/>
</dbReference>
<dbReference type="RefSeq" id="WP_166291220.1">
    <property type="nucleotide sequence ID" value="NZ_CP049863.1"/>
</dbReference>
<dbReference type="InterPro" id="IPR013249">
    <property type="entry name" value="RNA_pol_sigma70_r4_t2"/>
</dbReference>
<evidence type="ECO:0000313" key="9">
    <source>
        <dbReference type="EMBL" id="QIK63286.1"/>
    </source>
</evidence>
<keyword evidence="4" id="KW-0238">DNA-binding</keyword>
<dbReference type="GO" id="GO:0016987">
    <property type="term" value="F:sigma factor activity"/>
    <property type="evidence" value="ECO:0007669"/>
    <property type="project" value="UniProtKB-KW"/>
</dbReference>
<dbReference type="InterPro" id="IPR014284">
    <property type="entry name" value="RNA_pol_sigma-70_dom"/>
</dbReference>
<proteinExistence type="inferred from homology"/>
<dbReference type="SUPFAM" id="SSF88946">
    <property type="entry name" value="Sigma2 domain of RNA polymerase sigma factors"/>
    <property type="match status" value="1"/>
</dbReference>
<feature type="compositionally biased region" description="Polar residues" evidence="6">
    <location>
        <begin position="314"/>
        <end position="329"/>
    </location>
</feature>
<dbReference type="AlphaFoldDB" id="A0A6G7XFP2"/>
<dbReference type="PANTHER" id="PTHR43133:SF8">
    <property type="entry name" value="RNA POLYMERASE SIGMA FACTOR HI_1459-RELATED"/>
    <property type="match status" value="1"/>
</dbReference>
<organism evidence="9 10">
    <name type="scientific">Leucobacter viscericola</name>
    <dbReference type="NCBI Taxonomy" id="2714935"/>
    <lineage>
        <taxon>Bacteria</taxon>
        <taxon>Bacillati</taxon>
        <taxon>Actinomycetota</taxon>
        <taxon>Actinomycetes</taxon>
        <taxon>Micrococcales</taxon>
        <taxon>Microbacteriaceae</taxon>
        <taxon>Leucobacter</taxon>
    </lineage>
</organism>
<dbReference type="Proteomes" id="UP000502677">
    <property type="component" value="Chromosome"/>
</dbReference>
<reference evidence="9 10" key="1">
    <citation type="submission" date="2020-03" db="EMBL/GenBank/DDBJ databases">
        <title>Leucobacter sp. nov., isolated from beetles.</title>
        <authorList>
            <person name="Hyun D.-W."/>
            <person name="Bae J.-W."/>
        </authorList>
    </citation>
    <scope>NUCLEOTIDE SEQUENCE [LARGE SCALE GENOMIC DNA]</scope>
    <source>
        <strain evidence="9 10">HDW9C</strain>
    </source>
</reference>
<evidence type="ECO:0000256" key="3">
    <source>
        <dbReference type="ARBA" id="ARBA00023082"/>
    </source>
</evidence>
<evidence type="ECO:0000256" key="4">
    <source>
        <dbReference type="ARBA" id="ARBA00023125"/>
    </source>
</evidence>
<dbReference type="Pfam" id="PF08281">
    <property type="entry name" value="Sigma70_r4_2"/>
    <property type="match status" value="1"/>
</dbReference>
<keyword evidence="3" id="KW-0731">Sigma factor</keyword>
<dbReference type="InterPro" id="IPR013324">
    <property type="entry name" value="RNA_pol_sigma_r3/r4-like"/>
</dbReference>
<keyword evidence="2" id="KW-0805">Transcription regulation</keyword>
<feature type="compositionally biased region" description="Low complexity" evidence="6">
    <location>
        <begin position="352"/>
        <end position="363"/>
    </location>
</feature>
<evidence type="ECO:0000256" key="1">
    <source>
        <dbReference type="ARBA" id="ARBA00010641"/>
    </source>
</evidence>
<dbReference type="GO" id="GO:0003677">
    <property type="term" value="F:DNA binding"/>
    <property type="evidence" value="ECO:0007669"/>
    <property type="project" value="UniProtKB-KW"/>
</dbReference>
<feature type="region of interest" description="Disordered" evidence="6">
    <location>
        <begin position="298"/>
        <end position="379"/>
    </location>
</feature>
<gene>
    <name evidence="9" type="ORF">G7068_08805</name>
</gene>
<evidence type="ECO:0000256" key="2">
    <source>
        <dbReference type="ARBA" id="ARBA00023015"/>
    </source>
</evidence>
<dbReference type="PANTHER" id="PTHR43133">
    <property type="entry name" value="RNA POLYMERASE ECF-TYPE SIGMA FACTO"/>
    <property type="match status" value="1"/>
</dbReference>
<dbReference type="GO" id="GO:0006352">
    <property type="term" value="P:DNA-templated transcription initiation"/>
    <property type="evidence" value="ECO:0007669"/>
    <property type="project" value="InterPro"/>
</dbReference>
<feature type="compositionally biased region" description="Low complexity" evidence="6">
    <location>
        <begin position="303"/>
        <end position="313"/>
    </location>
</feature>
<evidence type="ECO:0000256" key="5">
    <source>
        <dbReference type="ARBA" id="ARBA00023163"/>
    </source>
</evidence>
<comment type="similarity">
    <text evidence="1">Belongs to the sigma-70 factor family. ECF subfamily.</text>
</comment>
<keyword evidence="10" id="KW-1185">Reference proteome</keyword>
<dbReference type="Pfam" id="PF04542">
    <property type="entry name" value="Sigma70_r2"/>
    <property type="match status" value="1"/>
</dbReference>
<dbReference type="Gene3D" id="1.10.10.10">
    <property type="entry name" value="Winged helix-like DNA-binding domain superfamily/Winged helix DNA-binding domain"/>
    <property type="match status" value="1"/>
</dbReference>
<protein>
    <submittedName>
        <fullName evidence="9">Sigma-70 family RNA polymerase sigma factor</fullName>
    </submittedName>
</protein>
<dbReference type="Gene3D" id="1.10.1740.10">
    <property type="match status" value="1"/>
</dbReference>
<dbReference type="InterPro" id="IPR007627">
    <property type="entry name" value="RNA_pol_sigma70_r2"/>
</dbReference>
<dbReference type="KEGG" id="lvi:G7068_08805"/>
<evidence type="ECO:0000313" key="10">
    <source>
        <dbReference type="Proteomes" id="UP000502677"/>
    </source>
</evidence>
<dbReference type="EMBL" id="CP049863">
    <property type="protein sequence ID" value="QIK63286.1"/>
    <property type="molecule type" value="Genomic_DNA"/>
</dbReference>
<evidence type="ECO:0000256" key="6">
    <source>
        <dbReference type="SAM" id="MobiDB-lite"/>
    </source>
</evidence>